<reference evidence="1 2" key="1">
    <citation type="submission" date="2019-09" db="EMBL/GenBank/DDBJ databases">
        <title>Actinomadura physcomitrii sp. nov., a novel actinomycete isolated from moss [Physcomitrium sphaericum (Ludw) Fuernr].</title>
        <authorList>
            <person name="Zhuang X."/>
            <person name="Liu C."/>
        </authorList>
    </citation>
    <scope>NUCLEOTIDE SEQUENCE [LARGE SCALE GENOMIC DNA]</scope>
    <source>
        <strain evidence="1 2">HMC1</strain>
    </source>
</reference>
<dbReference type="OrthoDB" id="3956200at2"/>
<dbReference type="AlphaFoldDB" id="A0A6H9YL01"/>
<dbReference type="EMBL" id="WBMT01000044">
    <property type="protein sequence ID" value="KAB2337048.1"/>
    <property type="molecule type" value="Genomic_DNA"/>
</dbReference>
<organism evidence="1 2">
    <name type="scientific">Actinomadura rudentiformis</name>
    <dbReference type="NCBI Taxonomy" id="359158"/>
    <lineage>
        <taxon>Bacteria</taxon>
        <taxon>Bacillati</taxon>
        <taxon>Actinomycetota</taxon>
        <taxon>Actinomycetes</taxon>
        <taxon>Streptosporangiales</taxon>
        <taxon>Thermomonosporaceae</taxon>
        <taxon>Actinomadura</taxon>
    </lineage>
</organism>
<name>A0A6H9YL01_9ACTN</name>
<comment type="caution">
    <text evidence="1">The sequence shown here is derived from an EMBL/GenBank/DDBJ whole genome shotgun (WGS) entry which is preliminary data.</text>
</comment>
<evidence type="ECO:0000313" key="1">
    <source>
        <dbReference type="EMBL" id="KAB2337048.1"/>
    </source>
</evidence>
<dbReference type="Proteomes" id="UP000468735">
    <property type="component" value="Unassembled WGS sequence"/>
</dbReference>
<proteinExistence type="predicted"/>
<keyword evidence="2" id="KW-1185">Reference proteome</keyword>
<evidence type="ECO:0000313" key="2">
    <source>
        <dbReference type="Proteomes" id="UP000468735"/>
    </source>
</evidence>
<protein>
    <submittedName>
        <fullName evidence="1">Uncharacterized protein</fullName>
    </submittedName>
</protein>
<gene>
    <name evidence="1" type="ORF">F8566_49460</name>
</gene>
<accession>A0A6H9YL01</accession>
<sequence length="268" mass="28090">MTLYRRGSTALGVKANFEPTTGLKVGIDIQLSTENLRVKTDTPIENGIKPNASFSISGLKVASVKLTAGALNGLSDNKGARLEVPIELQQPVIIGGFPFTLSEKFKMIIKPAFSAKNSTLEAVGSWAFTGDLGYDGHSVRLPQVTVKQSMVDSIKGISVGANGFVLAFQARFAVLMGLPVAASGPYGAVTISNGITKGSNLGLTDCRNVQTSVLLAGGVGVNVSAPVKSVLDKILGKSVITKDEHEVTSKEVFNRSTSRPDVPACRLS</sequence>